<feature type="domain" description="Calpain catalytic" evidence="5">
    <location>
        <begin position="176"/>
        <end position="471"/>
    </location>
</feature>
<name>A0A6A6ERU9_9PEZI</name>
<dbReference type="Pfam" id="PF00648">
    <property type="entry name" value="Peptidase_C2"/>
    <property type="match status" value="1"/>
</dbReference>
<feature type="compositionally biased region" description="Basic and acidic residues" evidence="4">
    <location>
        <begin position="741"/>
        <end position="773"/>
    </location>
</feature>
<dbReference type="PROSITE" id="PS00139">
    <property type="entry name" value="THIOL_PROTEASE_CYS"/>
    <property type="match status" value="1"/>
</dbReference>
<keyword evidence="7" id="KW-1185">Reference proteome</keyword>
<keyword evidence="3" id="KW-0788">Thiol protease</keyword>
<dbReference type="GO" id="GO:0004198">
    <property type="term" value="F:calcium-dependent cysteine-type endopeptidase activity"/>
    <property type="evidence" value="ECO:0007669"/>
    <property type="project" value="InterPro"/>
</dbReference>
<proteinExistence type="inferred from homology"/>
<reference evidence="6" key="1">
    <citation type="journal article" date="2020" name="Stud. Mycol.">
        <title>101 Dothideomycetes genomes: a test case for predicting lifestyles and emergence of pathogens.</title>
        <authorList>
            <person name="Haridas S."/>
            <person name="Albert R."/>
            <person name="Binder M."/>
            <person name="Bloem J."/>
            <person name="Labutti K."/>
            <person name="Salamov A."/>
            <person name="Andreopoulos B."/>
            <person name="Baker S."/>
            <person name="Barry K."/>
            <person name="Bills G."/>
            <person name="Bluhm B."/>
            <person name="Cannon C."/>
            <person name="Castanera R."/>
            <person name="Culley D."/>
            <person name="Daum C."/>
            <person name="Ezra D."/>
            <person name="Gonzalez J."/>
            <person name="Henrissat B."/>
            <person name="Kuo A."/>
            <person name="Liang C."/>
            <person name="Lipzen A."/>
            <person name="Lutzoni F."/>
            <person name="Magnuson J."/>
            <person name="Mondo S."/>
            <person name="Nolan M."/>
            <person name="Ohm R."/>
            <person name="Pangilinan J."/>
            <person name="Park H.-J."/>
            <person name="Ramirez L."/>
            <person name="Alfaro M."/>
            <person name="Sun H."/>
            <person name="Tritt A."/>
            <person name="Yoshinaga Y."/>
            <person name="Zwiers L.-H."/>
            <person name="Turgeon B."/>
            <person name="Goodwin S."/>
            <person name="Spatafora J."/>
            <person name="Crous P."/>
            <person name="Grigoriev I."/>
        </authorList>
    </citation>
    <scope>NUCLEOTIDE SEQUENCE</scope>
    <source>
        <strain evidence="6">CBS 207.26</strain>
    </source>
</reference>
<feature type="active site" evidence="2 3">
    <location>
        <position position="384"/>
    </location>
</feature>
<dbReference type="OrthoDB" id="424753at2759"/>
<feature type="compositionally biased region" description="Low complexity" evidence="4">
    <location>
        <begin position="814"/>
        <end position="825"/>
    </location>
</feature>
<dbReference type="SMART" id="SM00230">
    <property type="entry name" value="CysPc"/>
    <property type="match status" value="1"/>
</dbReference>
<dbReference type="InterPro" id="IPR000169">
    <property type="entry name" value="Pept_cys_AS"/>
</dbReference>
<dbReference type="InterPro" id="IPR022684">
    <property type="entry name" value="Calpain_cysteine_protease"/>
</dbReference>
<keyword evidence="3" id="KW-0378">Hydrolase</keyword>
<keyword evidence="3" id="KW-0645">Protease</keyword>
<dbReference type="PANTHER" id="PTHR10183">
    <property type="entry name" value="CALPAIN"/>
    <property type="match status" value="1"/>
</dbReference>
<evidence type="ECO:0000313" key="6">
    <source>
        <dbReference type="EMBL" id="KAF2194304.1"/>
    </source>
</evidence>
<dbReference type="Proteomes" id="UP000800200">
    <property type="component" value="Unassembled WGS sequence"/>
</dbReference>
<dbReference type="Gene3D" id="3.90.70.10">
    <property type="entry name" value="Cysteine proteinases"/>
    <property type="match status" value="1"/>
</dbReference>
<dbReference type="InterPro" id="IPR038765">
    <property type="entry name" value="Papain-like_cys_pep_sf"/>
</dbReference>
<feature type="compositionally biased region" description="Basic and acidic residues" evidence="4">
    <location>
        <begin position="641"/>
        <end position="712"/>
    </location>
</feature>
<feature type="region of interest" description="Disordered" evidence="4">
    <location>
        <begin position="620"/>
        <end position="832"/>
    </location>
</feature>
<dbReference type="AlphaFoldDB" id="A0A6A6ERU9"/>
<evidence type="ECO:0000259" key="5">
    <source>
        <dbReference type="PROSITE" id="PS50203"/>
    </source>
</evidence>
<protein>
    <submittedName>
        <fullName evidence="6">Cysteine proteinase</fullName>
    </submittedName>
</protein>
<accession>A0A6A6ERU9</accession>
<dbReference type="PROSITE" id="PS50203">
    <property type="entry name" value="CALPAIN_CAT"/>
    <property type="match status" value="1"/>
</dbReference>
<evidence type="ECO:0000313" key="7">
    <source>
        <dbReference type="Proteomes" id="UP000800200"/>
    </source>
</evidence>
<sequence length="878" mass="98128">MSSVSGDDETTKDPQTTLNEFWDNLITKKPGKVTNIFPPSLYANLLPPQHKPGPAKGKNAAESYQAAADECRARVKRIVRECHRVNEKFTDPDFDIDGDFGINNCLKGLMSSYYDREGGGDSVSSGRLSSALTTLAESNVLGTPMVAVDVTAVARILNDDDDDDDDSAGIPACVHRIDWIYDKPSFVIDGFSSSDVQQGGNGDCWFIAALATLCSNPQLMENICVERDEECGVYGFVFQRDGEWISTVIDDNLYLRVKDFDAYIDQYDPSGEKERKWKKNNQTGSDALYFASCADQNETWLPLLEKAYAKVHGDYQSISGGISGEAVEDMTGGVTTKVLTNRILSKERLWKELLEVNKQFLFSASSPGGLGGDTHSRRGLALNHVYSIIKAVEEEDEEGKPYRLVLIRNPWGKRSWQGMGEWNGPWSDGSKEWTPYWLKKLNHRFGDDGLFWMSYEDLQKRFELLDRTRLFDKDWTVVQDWTSVSVSWVTGYLNTKFLVEIKTEGPTVFVLSQLDDRYFRGLEGKYRFDLHFLLQEEGAAAGEHIVRARGAWFGNRSISAEVDLTPGKYEIVPKIVASRYSDAPEVYEVVTKLADKNPQKLRQIGMNYDIANAKGVVELTEEEKKKKEEKEKAAKEKKKKEKEEAEKEKAEFEEWKKEKREREEKEKAEKGKAEKAKKEKKGKKDEKGGDKEEAKTEVAEKKEDRKEEKKEEVEESEESEEEEEESEESESDADSDDTTDEKDKETKTGPKKDSKKSSSKPKKVEKGATKDADGSSNSEEEDGEDTPVSGDEAGPSGPDAHTYGAGTEADVDADAAPQPAANPPADENKQNPWNAVCVMGLRVYSKDPEVSIKLIKPKDAEEGAVLDADGATQAGATM</sequence>
<feature type="active site" evidence="2 3">
    <location>
        <position position="204"/>
    </location>
</feature>
<feature type="active site" evidence="2 3">
    <location>
        <position position="409"/>
    </location>
</feature>
<organism evidence="6 7">
    <name type="scientific">Zopfia rhizophila CBS 207.26</name>
    <dbReference type="NCBI Taxonomy" id="1314779"/>
    <lineage>
        <taxon>Eukaryota</taxon>
        <taxon>Fungi</taxon>
        <taxon>Dikarya</taxon>
        <taxon>Ascomycota</taxon>
        <taxon>Pezizomycotina</taxon>
        <taxon>Dothideomycetes</taxon>
        <taxon>Dothideomycetes incertae sedis</taxon>
        <taxon>Zopfiaceae</taxon>
        <taxon>Zopfia</taxon>
    </lineage>
</organism>
<evidence type="ECO:0000256" key="4">
    <source>
        <dbReference type="SAM" id="MobiDB-lite"/>
    </source>
</evidence>
<feature type="compositionally biased region" description="Basic and acidic residues" evidence="4">
    <location>
        <begin position="622"/>
        <end position="634"/>
    </location>
</feature>
<gene>
    <name evidence="6" type="ORF">K469DRAFT_689318</name>
</gene>
<dbReference type="CDD" id="cd00044">
    <property type="entry name" value="CysPc"/>
    <property type="match status" value="1"/>
</dbReference>
<evidence type="ECO:0000256" key="3">
    <source>
        <dbReference type="PROSITE-ProRule" id="PRU00239"/>
    </source>
</evidence>
<evidence type="ECO:0000256" key="2">
    <source>
        <dbReference type="PIRSR" id="PIRSR622684-1"/>
    </source>
</evidence>
<dbReference type="GO" id="GO:0006508">
    <property type="term" value="P:proteolysis"/>
    <property type="evidence" value="ECO:0007669"/>
    <property type="project" value="UniProtKB-KW"/>
</dbReference>
<feature type="compositionally biased region" description="Acidic residues" evidence="4">
    <location>
        <begin position="713"/>
        <end position="740"/>
    </location>
</feature>
<evidence type="ECO:0000256" key="1">
    <source>
        <dbReference type="ARBA" id="ARBA00007623"/>
    </source>
</evidence>
<dbReference type="EMBL" id="ML994612">
    <property type="protein sequence ID" value="KAF2194304.1"/>
    <property type="molecule type" value="Genomic_DNA"/>
</dbReference>
<dbReference type="InterPro" id="IPR001300">
    <property type="entry name" value="Peptidase_C2_calpain_cat"/>
</dbReference>
<comment type="similarity">
    <text evidence="1">Belongs to the peptidase C2 family.</text>
</comment>
<dbReference type="PANTHER" id="PTHR10183:SF425">
    <property type="entry name" value="CALPAIN-5"/>
    <property type="match status" value="1"/>
</dbReference>
<dbReference type="SUPFAM" id="SSF54001">
    <property type="entry name" value="Cysteine proteinases"/>
    <property type="match status" value="1"/>
</dbReference>